<keyword evidence="1" id="KW-0067">ATP-binding</keyword>
<protein>
    <submittedName>
        <fullName evidence="1">DNA repair helicase</fullName>
    </submittedName>
</protein>
<dbReference type="Proteomes" id="UP000814140">
    <property type="component" value="Unassembled WGS sequence"/>
</dbReference>
<reference evidence="1" key="1">
    <citation type="submission" date="2021-03" db="EMBL/GenBank/DDBJ databases">
        <authorList>
            <consortium name="DOE Joint Genome Institute"/>
            <person name="Ahrendt S."/>
            <person name="Looney B.P."/>
            <person name="Miyauchi S."/>
            <person name="Morin E."/>
            <person name="Drula E."/>
            <person name="Courty P.E."/>
            <person name="Chicoki N."/>
            <person name="Fauchery L."/>
            <person name="Kohler A."/>
            <person name="Kuo A."/>
            <person name="Labutti K."/>
            <person name="Pangilinan J."/>
            <person name="Lipzen A."/>
            <person name="Riley R."/>
            <person name="Andreopoulos W."/>
            <person name="He G."/>
            <person name="Johnson J."/>
            <person name="Barry K.W."/>
            <person name="Grigoriev I.V."/>
            <person name="Nagy L."/>
            <person name="Hibbett D."/>
            <person name="Henrissat B."/>
            <person name="Matheny P.B."/>
            <person name="Labbe J."/>
            <person name="Martin F."/>
        </authorList>
    </citation>
    <scope>NUCLEOTIDE SEQUENCE</scope>
    <source>
        <strain evidence="1">HHB10654</strain>
    </source>
</reference>
<comment type="caution">
    <text evidence="1">The sequence shown here is derived from an EMBL/GenBank/DDBJ whole genome shotgun (WGS) entry which is preliminary data.</text>
</comment>
<name>A0ACB8T1P2_9AGAM</name>
<keyword evidence="1" id="KW-0547">Nucleotide-binding</keyword>
<reference evidence="1" key="2">
    <citation type="journal article" date="2022" name="New Phytol.">
        <title>Evolutionary transition to the ectomycorrhizal habit in the genomes of a hyperdiverse lineage of mushroom-forming fungi.</title>
        <authorList>
            <person name="Looney B."/>
            <person name="Miyauchi S."/>
            <person name="Morin E."/>
            <person name="Drula E."/>
            <person name="Courty P.E."/>
            <person name="Kohler A."/>
            <person name="Kuo A."/>
            <person name="LaButti K."/>
            <person name="Pangilinan J."/>
            <person name="Lipzen A."/>
            <person name="Riley R."/>
            <person name="Andreopoulos W."/>
            <person name="He G."/>
            <person name="Johnson J."/>
            <person name="Nolan M."/>
            <person name="Tritt A."/>
            <person name="Barry K.W."/>
            <person name="Grigoriev I.V."/>
            <person name="Nagy L.G."/>
            <person name="Hibbett D."/>
            <person name="Henrissat B."/>
            <person name="Matheny P.B."/>
            <person name="Labbe J."/>
            <person name="Martin F.M."/>
        </authorList>
    </citation>
    <scope>NUCLEOTIDE SEQUENCE</scope>
    <source>
        <strain evidence="1">HHB10654</strain>
    </source>
</reference>
<dbReference type="EMBL" id="MU277208">
    <property type="protein sequence ID" value="KAI0062392.1"/>
    <property type="molecule type" value="Genomic_DNA"/>
</dbReference>
<accession>A0ACB8T1P2</accession>
<keyword evidence="1" id="KW-0378">Hydrolase</keyword>
<evidence type="ECO:0000313" key="2">
    <source>
        <dbReference type="Proteomes" id="UP000814140"/>
    </source>
</evidence>
<evidence type="ECO:0000313" key="1">
    <source>
        <dbReference type="EMBL" id="KAI0062392.1"/>
    </source>
</evidence>
<proteinExistence type="predicted"/>
<gene>
    <name evidence="1" type="ORF">BV25DRAFT_1900073</name>
</gene>
<keyword evidence="1" id="KW-0347">Helicase</keyword>
<keyword evidence="2" id="KW-1185">Reference proteome</keyword>
<organism evidence="1 2">
    <name type="scientific">Artomyces pyxidatus</name>
    <dbReference type="NCBI Taxonomy" id="48021"/>
    <lineage>
        <taxon>Eukaryota</taxon>
        <taxon>Fungi</taxon>
        <taxon>Dikarya</taxon>
        <taxon>Basidiomycota</taxon>
        <taxon>Agaricomycotina</taxon>
        <taxon>Agaricomycetes</taxon>
        <taxon>Russulales</taxon>
        <taxon>Auriscalpiaceae</taxon>
        <taxon>Artomyces</taxon>
    </lineage>
</organism>
<sequence length="787" mass="88479">MCDLKRTLDATGHCVLEMPSGTGKTVSLLSLIVSYQQFFPTKRKLIYCSRTVPEIEKALAELKRLMAYRVSTAETEEQREKEKNFMGLGLTSRKNLCIHPEVSKEKKGKVVDARCRDLTNAATVNRARENPGSVDVCSFHENLADIEGGQLIPPGVWTLADVLQYGRDHGTCPYFTVRRMMPFVDVVIYSFHYLLDPKVAEQVSKDMSKDSIVVFDEAHNIDNVCLESLSIDLTRPMLDSAARSVNKLADQIDEIKKTDASKLQDEYAKLVEGLQEAAADEDTFMSNPVLPEDLLTEAVPGNIRKAEHFVAFLKRFVEYLKTRMRVLHVVAETPLSFLQHLKDITYIERRPLRFCAERLQSLVRTLELSRLDEYNSLQKVAGFATLVSTYEKGFLLILEPFETENATVPNPIFHFACLDPAIAIKPVFERFSSVVITSGTISPLDMYPKMLQFTPVVQETYAMTLTRNAFLPLVITRGSDQVAISSRFEVRNDPAVVRNFGSILVEYSKIVPDGVVAFFPSYLYMESIVAAWNDMGILNEVWKHKLIFVETPDANETSIALENYRRACDNGRGAVLLSVARGKVSEGIDFDHNYGRAVIMFGVPYQYTENRILKARLEYLRDAYRIRESEFLGFDAIRNAAQCVGRALRGKTDWGLMVFADKHATDGKLQRFARADKRAKLPRWINQYITETAANLSTDMALTVSKLFMRTISQNAGENLTGVSLWTLEDVEKAQSAQRAAEAEEQAKAEAERAAAGGGGDDEMDEDEDEYYGDGGLSDRALAEMEV</sequence>